<evidence type="ECO:0000259" key="6">
    <source>
        <dbReference type="PROSITE" id="PS51767"/>
    </source>
</evidence>
<dbReference type="InterPro" id="IPR033121">
    <property type="entry name" value="PEPTIDASE_A1"/>
</dbReference>
<dbReference type="EMBL" id="JAKWFO010000003">
    <property type="protein sequence ID" value="KAI9638269.1"/>
    <property type="molecule type" value="Genomic_DNA"/>
</dbReference>
<evidence type="ECO:0000313" key="8">
    <source>
        <dbReference type="Proteomes" id="UP001164286"/>
    </source>
</evidence>
<evidence type="ECO:0000256" key="5">
    <source>
        <dbReference type="SAM" id="SignalP"/>
    </source>
</evidence>
<dbReference type="GO" id="GO:0004190">
    <property type="term" value="F:aspartic-type endopeptidase activity"/>
    <property type="evidence" value="ECO:0007669"/>
    <property type="project" value="UniProtKB-KW"/>
</dbReference>
<feature type="domain" description="Peptidase A1" evidence="6">
    <location>
        <begin position="111"/>
        <end position="436"/>
    </location>
</feature>
<evidence type="ECO:0000256" key="3">
    <source>
        <dbReference type="PIRSR" id="PIRSR601461-1"/>
    </source>
</evidence>
<evidence type="ECO:0000256" key="4">
    <source>
        <dbReference type="RuleBase" id="RU000454"/>
    </source>
</evidence>
<feature type="signal peptide" evidence="5">
    <location>
        <begin position="1"/>
        <end position="18"/>
    </location>
</feature>
<sequence length="518" mass="54988">MRSTAIWALLGFAEVIAAASVPKGFEHLTVRRADEHAASMRKREIRLQRHQRQLEAYSRNTMDPTMMENHASVLDAAKEMETSALRRRADASSGGSAPMDDLYSAGVDIGYSANVSVGTPGQVFTMVPDTGSADLWIPGSTSDDPGHNKFTTSSSSTFQSTSQKFSDSYGLGAASGNVGRDSVQFAGFTVQNKTFGVATTLDSQFQQQFNDGIIGMSSSVLSNMSAYTFFEDLIQNKQINNPYFSVFLVRGRQYSSGATDALIGGSTICLGCMAQTTNVQTYGSMFYVPITLFAFYEVQVSGISLNGNALSSTSHLGIIDTGTTDMILPTRVAAAMMAPVNGQLQRDGSYIVPVSSIGTTTQFTFNFAQGSININPLDLIAGYADSSRRYYLMNVYASDTQDPNGSLISILGDVFIKNALTVFSYSQNGSPAVGFQQLNANSQSDTSSVAIVTQTYSPGVATSGTFRQTGTRTGVTVTGTQATASGSRSGATGKMDMRWLGMSVAMLAGGLVGAAFVL</sequence>
<accession>A0AA38HEV9</accession>
<keyword evidence="8" id="KW-1185">Reference proteome</keyword>
<evidence type="ECO:0000256" key="1">
    <source>
        <dbReference type="ARBA" id="ARBA00007447"/>
    </source>
</evidence>
<keyword evidence="4" id="KW-0378">Hydrolase</keyword>
<organism evidence="7 8">
    <name type="scientific">Dioszegia hungarica</name>
    <dbReference type="NCBI Taxonomy" id="4972"/>
    <lineage>
        <taxon>Eukaryota</taxon>
        <taxon>Fungi</taxon>
        <taxon>Dikarya</taxon>
        <taxon>Basidiomycota</taxon>
        <taxon>Agaricomycotina</taxon>
        <taxon>Tremellomycetes</taxon>
        <taxon>Tremellales</taxon>
        <taxon>Bulleribasidiaceae</taxon>
        <taxon>Dioszegia</taxon>
    </lineage>
</organism>
<reference evidence="7" key="1">
    <citation type="journal article" date="2022" name="G3 (Bethesda)">
        <title>High quality genome of the basidiomycete yeast Dioszegia hungarica PDD-24b-2 isolated from cloud water.</title>
        <authorList>
            <person name="Jarrige D."/>
            <person name="Haridas S."/>
            <person name="Bleykasten-Grosshans C."/>
            <person name="Joly M."/>
            <person name="Nadalig T."/>
            <person name="Sancelme M."/>
            <person name="Vuilleumier S."/>
            <person name="Grigoriev I.V."/>
            <person name="Amato P."/>
            <person name="Bringel F."/>
        </authorList>
    </citation>
    <scope>NUCLEOTIDE SEQUENCE</scope>
    <source>
        <strain evidence="7">PDD-24b-2</strain>
    </source>
</reference>
<comment type="caution">
    <text evidence="7">The sequence shown here is derived from an EMBL/GenBank/DDBJ whole genome shotgun (WGS) entry which is preliminary data.</text>
</comment>
<dbReference type="InterPro" id="IPR021109">
    <property type="entry name" value="Peptidase_aspartic_dom_sf"/>
</dbReference>
<dbReference type="PROSITE" id="PS00141">
    <property type="entry name" value="ASP_PROTEASE"/>
    <property type="match status" value="1"/>
</dbReference>
<name>A0AA38HEV9_9TREE</name>
<keyword evidence="2 4" id="KW-0064">Aspartyl protease</keyword>
<dbReference type="Gene3D" id="2.40.70.10">
    <property type="entry name" value="Acid Proteases"/>
    <property type="match status" value="2"/>
</dbReference>
<feature type="active site" evidence="3">
    <location>
        <position position="129"/>
    </location>
</feature>
<dbReference type="FunFam" id="2.40.70.10:FF:000008">
    <property type="entry name" value="Cathepsin D"/>
    <property type="match status" value="1"/>
</dbReference>
<dbReference type="PRINTS" id="PR00792">
    <property type="entry name" value="PEPSIN"/>
</dbReference>
<dbReference type="Proteomes" id="UP001164286">
    <property type="component" value="Unassembled WGS sequence"/>
</dbReference>
<feature type="active site" evidence="3">
    <location>
        <position position="320"/>
    </location>
</feature>
<dbReference type="InterPro" id="IPR001461">
    <property type="entry name" value="Aspartic_peptidase_A1"/>
</dbReference>
<dbReference type="GO" id="GO:0006508">
    <property type="term" value="P:proteolysis"/>
    <property type="evidence" value="ECO:0007669"/>
    <property type="project" value="UniProtKB-KW"/>
</dbReference>
<keyword evidence="5" id="KW-0732">Signal</keyword>
<dbReference type="InterPro" id="IPR001969">
    <property type="entry name" value="Aspartic_peptidase_AS"/>
</dbReference>
<gene>
    <name evidence="7" type="ORF">MKK02DRAFT_42660</name>
</gene>
<dbReference type="PANTHER" id="PTHR47966:SF51">
    <property type="entry name" value="BETA-SITE APP-CLEAVING ENZYME, ISOFORM A-RELATED"/>
    <property type="match status" value="1"/>
</dbReference>
<dbReference type="RefSeq" id="XP_052948046.1">
    <property type="nucleotide sequence ID" value="XM_053092100.1"/>
</dbReference>
<dbReference type="PANTHER" id="PTHR47966">
    <property type="entry name" value="BETA-SITE APP-CLEAVING ENZYME, ISOFORM A-RELATED"/>
    <property type="match status" value="1"/>
</dbReference>
<evidence type="ECO:0000313" key="7">
    <source>
        <dbReference type="EMBL" id="KAI9638269.1"/>
    </source>
</evidence>
<dbReference type="PROSITE" id="PS51767">
    <property type="entry name" value="PEPTIDASE_A1"/>
    <property type="match status" value="1"/>
</dbReference>
<protein>
    <submittedName>
        <fullName evidence="7">Aspartic peptidase domain-containing protein</fullName>
    </submittedName>
</protein>
<evidence type="ECO:0000256" key="2">
    <source>
        <dbReference type="ARBA" id="ARBA00022750"/>
    </source>
</evidence>
<comment type="similarity">
    <text evidence="1 4">Belongs to the peptidase A1 family.</text>
</comment>
<keyword evidence="4" id="KW-0645">Protease</keyword>
<proteinExistence type="inferred from homology"/>
<dbReference type="AlphaFoldDB" id="A0AA38HEV9"/>
<feature type="chain" id="PRO_5041433542" evidence="5">
    <location>
        <begin position="19"/>
        <end position="518"/>
    </location>
</feature>
<dbReference type="Pfam" id="PF00026">
    <property type="entry name" value="Asp"/>
    <property type="match status" value="1"/>
</dbReference>
<dbReference type="SUPFAM" id="SSF50630">
    <property type="entry name" value="Acid proteases"/>
    <property type="match status" value="1"/>
</dbReference>
<dbReference type="GeneID" id="77731305"/>
<dbReference type="CDD" id="cd05471">
    <property type="entry name" value="pepsin_like"/>
    <property type="match status" value="1"/>
</dbReference>
<dbReference type="InterPro" id="IPR034164">
    <property type="entry name" value="Pepsin-like_dom"/>
</dbReference>